<dbReference type="Gene3D" id="2.130.10.130">
    <property type="entry name" value="Integrin alpha, N-terminal"/>
    <property type="match status" value="2"/>
</dbReference>
<feature type="compositionally biased region" description="Polar residues" evidence="1">
    <location>
        <begin position="238"/>
        <end position="247"/>
    </location>
</feature>
<dbReference type="EMBL" id="JAFFZN010000001">
    <property type="protein sequence ID" value="MBO8183931.1"/>
    <property type="molecule type" value="Genomic_DNA"/>
</dbReference>
<dbReference type="RefSeq" id="WP_209262756.1">
    <property type="nucleotide sequence ID" value="NZ_JAFFZN010000001.1"/>
</dbReference>
<evidence type="ECO:0000313" key="4">
    <source>
        <dbReference type="Proteomes" id="UP001518976"/>
    </source>
</evidence>
<feature type="chain" id="PRO_5046115147" description="VCBS repeat-containing protein" evidence="2">
    <location>
        <begin position="26"/>
        <end position="487"/>
    </location>
</feature>
<organism evidence="3 4">
    <name type="scientific">Streptomyces spirodelae</name>
    <dbReference type="NCBI Taxonomy" id="2812904"/>
    <lineage>
        <taxon>Bacteria</taxon>
        <taxon>Bacillati</taxon>
        <taxon>Actinomycetota</taxon>
        <taxon>Actinomycetes</taxon>
        <taxon>Kitasatosporales</taxon>
        <taxon>Streptomycetaceae</taxon>
        <taxon>Streptomyces</taxon>
    </lineage>
</organism>
<feature type="region of interest" description="Disordered" evidence="1">
    <location>
        <begin position="238"/>
        <end position="261"/>
    </location>
</feature>
<feature type="region of interest" description="Disordered" evidence="1">
    <location>
        <begin position="26"/>
        <end position="123"/>
    </location>
</feature>
<comment type="caution">
    <text evidence="3">The sequence shown here is derived from an EMBL/GenBank/DDBJ whole genome shotgun (WGS) entry which is preliminary data.</text>
</comment>
<dbReference type="SUPFAM" id="SSF69318">
    <property type="entry name" value="Integrin alpha N-terminal domain"/>
    <property type="match status" value="1"/>
</dbReference>
<keyword evidence="4" id="KW-1185">Reference proteome</keyword>
<dbReference type="PROSITE" id="PS51257">
    <property type="entry name" value="PROKAR_LIPOPROTEIN"/>
    <property type="match status" value="1"/>
</dbReference>
<dbReference type="Proteomes" id="UP001518976">
    <property type="component" value="Unassembled WGS sequence"/>
</dbReference>
<name>A0ABS3WLD9_9ACTN</name>
<sequence>MRSRTAVPVFAVGVCVLLASLTGCGGGGTGRQSSASDGGTPTAGVPSAPAESRAPTAGKGSKDPDDINGDGYRDLMVPVFTDGDRDAPGRGEQVGVVYGSAKGPDPSTRTVHGDRDLGLPRPAAGAGRAAVAADRMVTADLDDDGFPDFVTTVAGERATDGQVTAPRSVPYVSWGGPHGPAAGREATPVRLPDSVSKLGLESVVRGDFDGDGHHDLAALKGDRSSLVLLYGPFTRSGAPTRTDTSLPGSDGRLVADDIDPSGKPRATSLLIHHVSDGEQSGNTLYPAGRGTGLSANGRQLRRGNAHAFGDFDGDGLRDVAIGDDGGRNDEPGYETEAPEVDGTLAVYPGKGGAPVTHRLPKAPKGAATDYGPGRFVAADPDGDGRDGILVATYEGGTLIDGDERTPVLREGPAKANGHKTPGKWRHARPAGAADFDSDGTDELVLNWGSGTEFGLYGEHPTHWWITDGTTSRNKASFTTTGFAAPAS</sequence>
<reference evidence="3 4" key="1">
    <citation type="submission" date="2021-02" db="EMBL/GenBank/DDBJ databases">
        <title>Streptomyces spirodelae sp. nov., isolated from duckweed.</title>
        <authorList>
            <person name="Saimee Y."/>
            <person name="Duangmal K."/>
        </authorList>
    </citation>
    <scope>NUCLEOTIDE SEQUENCE [LARGE SCALE GENOMIC DNA]</scope>
    <source>
        <strain evidence="3 4">DW4-2</strain>
    </source>
</reference>
<proteinExistence type="predicted"/>
<gene>
    <name evidence="3" type="ORF">JW592_00285</name>
</gene>
<evidence type="ECO:0008006" key="5">
    <source>
        <dbReference type="Google" id="ProtNLM"/>
    </source>
</evidence>
<evidence type="ECO:0000313" key="3">
    <source>
        <dbReference type="EMBL" id="MBO8183931.1"/>
    </source>
</evidence>
<protein>
    <recommendedName>
        <fullName evidence="5">VCBS repeat-containing protein</fullName>
    </recommendedName>
</protein>
<evidence type="ECO:0000256" key="1">
    <source>
        <dbReference type="SAM" id="MobiDB-lite"/>
    </source>
</evidence>
<keyword evidence="2" id="KW-0732">Signal</keyword>
<accession>A0ABS3WLD9</accession>
<feature type="signal peptide" evidence="2">
    <location>
        <begin position="1"/>
        <end position="25"/>
    </location>
</feature>
<dbReference type="InterPro" id="IPR028994">
    <property type="entry name" value="Integrin_alpha_N"/>
</dbReference>
<evidence type="ECO:0000256" key="2">
    <source>
        <dbReference type="SAM" id="SignalP"/>
    </source>
</evidence>